<proteinExistence type="predicted"/>
<dbReference type="GO" id="GO:0004622">
    <property type="term" value="F:phosphatidylcholine lysophospholipase activity"/>
    <property type="evidence" value="ECO:0007669"/>
    <property type="project" value="TreeGrafter"/>
</dbReference>
<gene>
    <name evidence="2" type="ORF">B0I35DRAFT_398229</name>
</gene>
<name>A0A8K0SDC9_9HYPO</name>
<dbReference type="CDD" id="cd01833">
    <property type="entry name" value="XynB_like"/>
    <property type="match status" value="1"/>
</dbReference>
<evidence type="ECO:0000313" key="2">
    <source>
        <dbReference type="EMBL" id="KAH7308940.1"/>
    </source>
</evidence>
<dbReference type="InterPro" id="IPR036514">
    <property type="entry name" value="SGNH_hydro_sf"/>
</dbReference>
<dbReference type="Gene3D" id="3.40.50.1110">
    <property type="entry name" value="SGNH hydrolase"/>
    <property type="match status" value="1"/>
</dbReference>
<keyword evidence="3" id="KW-1185">Reference proteome</keyword>
<dbReference type="PANTHER" id="PTHR30383:SF31">
    <property type="entry name" value="SGNH HYDROLASE-TYPE ESTERASE DOMAIN-CONTAINING PROTEIN-RELATED"/>
    <property type="match status" value="1"/>
</dbReference>
<dbReference type="AlphaFoldDB" id="A0A8K0SDC9"/>
<dbReference type="InterPro" id="IPR013830">
    <property type="entry name" value="SGNH_hydro"/>
</dbReference>
<keyword evidence="2" id="KW-0378">Hydrolase</keyword>
<dbReference type="SUPFAM" id="SSF52266">
    <property type="entry name" value="SGNH hydrolase"/>
    <property type="match status" value="1"/>
</dbReference>
<dbReference type="InterPro" id="IPR051532">
    <property type="entry name" value="Ester_Hydrolysis_Enzymes"/>
</dbReference>
<dbReference type="Proteomes" id="UP000813444">
    <property type="component" value="Unassembled WGS sequence"/>
</dbReference>
<organism evidence="2 3">
    <name type="scientific">Stachybotrys elegans</name>
    <dbReference type="NCBI Taxonomy" id="80388"/>
    <lineage>
        <taxon>Eukaryota</taxon>
        <taxon>Fungi</taxon>
        <taxon>Dikarya</taxon>
        <taxon>Ascomycota</taxon>
        <taxon>Pezizomycotina</taxon>
        <taxon>Sordariomycetes</taxon>
        <taxon>Hypocreomycetidae</taxon>
        <taxon>Hypocreales</taxon>
        <taxon>Stachybotryaceae</taxon>
        <taxon>Stachybotrys</taxon>
    </lineage>
</organism>
<comment type="caution">
    <text evidence="2">The sequence shown here is derived from an EMBL/GenBank/DDBJ whole genome shotgun (WGS) entry which is preliminary data.</text>
</comment>
<evidence type="ECO:0000313" key="3">
    <source>
        <dbReference type="Proteomes" id="UP000813444"/>
    </source>
</evidence>
<protein>
    <submittedName>
        <fullName evidence="2">SGNH hydrolase-type esterase domain-containing protein</fullName>
    </submittedName>
</protein>
<sequence length="268" mass="29728">MRIKLQQKIGARIPSMVPKSPIQHSFFSVSSNTYSPFLHSALYRSPFCIITTTDAVGGSITQGVGSSDRNGYRKALYEMLRSHHYNVRMVGSRKVGTMQNNENEGWRGFKIDEIEAKAKKSVNNLLPNLITLNAGSNDCLQKFNLHNIDQRMSGMLDFLWSASPGSTIILSTLLVNADKETDSRVVAVNQMLRALVEQKAAEKRRIVLADMYTADGPGLGDLGDDGIHPGDDGYMKMAAIWFQSIQEASMKGLIQESKTRDISKILEI</sequence>
<reference evidence="2" key="1">
    <citation type="journal article" date="2021" name="Nat. Commun.">
        <title>Genetic determinants of endophytism in the Arabidopsis root mycobiome.</title>
        <authorList>
            <person name="Mesny F."/>
            <person name="Miyauchi S."/>
            <person name="Thiergart T."/>
            <person name="Pickel B."/>
            <person name="Atanasova L."/>
            <person name="Karlsson M."/>
            <person name="Huettel B."/>
            <person name="Barry K.W."/>
            <person name="Haridas S."/>
            <person name="Chen C."/>
            <person name="Bauer D."/>
            <person name="Andreopoulos W."/>
            <person name="Pangilinan J."/>
            <person name="LaButti K."/>
            <person name="Riley R."/>
            <person name="Lipzen A."/>
            <person name="Clum A."/>
            <person name="Drula E."/>
            <person name="Henrissat B."/>
            <person name="Kohler A."/>
            <person name="Grigoriev I.V."/>
            <person name="Martin F.M."/>
            <person name="Hacquard S."/>
        </authorList>
    </citation>
    <scope>NUCLEOTIDE SEQUENCE</scope>
    <source>
        <strain evidence="2">MPI-CAGE-CH-0235</strain>
    </source>
</reference>
<dbReference type="Pfam" id="PF13472">
    <property type="entry name" value="Lipase_GDSL_2"/>
    <property type="match status" value="1"/>
</dbReference>
<evidence type="ECO:0000259" key="1">
    <source>
        <dbReference type="Pfam" id="PF13472"/>
    </source>
</evidence>
<dbReference type="EMBL" id="JAGPNK010000014">
    <property type="protein sequence ID" value="KAH7308940.1"/>
    <property type="molecule type" value="Genomic_DNA"/>
</dbReference>
<dbReference type="PANTHER" id="PTHR30383">
    <property type="entry name" value="THIOESTERASE 1/PROTEASE 1/LYSOPHOSPHOLIPASE L1"/>
    <property type="match status" value="1"/>
</dbReference>
<feature type="domain" description="SGNH hydrolase-type esterase" evidence="1">
    <location>
        <begin position="55"/>
        <end position="234"/>
    </location>
</feature>
<accession>A0A8K0SDC9</accession>
<dbReference type="OrthoDB" id="6123at2759"/>